<dbReference type="AlphaFoldDB" id="A0A835TXF1"/>
<dbReference type="GO" id="GO:0045202">
    <property type="term" value="C:synapse"/>
    <property type="evidence" value="ECO:0007669"/>
    <property type="project" value="GOC"/>
</dbReference>
<evidence type="ECO:0000256" key="2">
    <source>
        <dbReference type="ARBA" id="ARBA00022679"/>
    </source>
</evidence>
<evidence type="ECO:0000256" key="5">
    <source>
        <dbReference type="ARBA" id="ARBA00037088"/>
    </source>
</evidence>
<gene>
    <name evidence="13" type="ORF">IHE44_0007763</name>
    <name evidence="12" type="ORF">IHE44_008668</name>
</gene>
<dbReference type="PANTHER" id="PTHR22589">
    <property type="entry name" value="CARNITINE O-ACYLTRANSFERASE"/>
    <property type="match status" value="1"/>
</dbReference>
<feature type="domain" description="Choline/carnitine acyltransferase" evidence="11">
    <location>
        <begin position="5"/>
        <end position="417"/>
    </location>
</feature>
<dbReference type="Gene3D" id="3.30.559.10">
    <property type="entry name" value="Chloramphenicol acetyltransferase-like domain"/>
    <property type="match status" value="1"/>
</dbReference>
<accession>A0A835TXF1</accession>
<sequence>EVPKLPVPPLQQTLRMYLQCMKHLVPEEQFKKTKAIVEKFGIPGGLGESLQHMLEERSEKTTNWVFSYWLDDMYLSNRLALPVNSSPAIIFARQCFKDVNDQLRFAANLISGVQDYKALLDTHALPADFSRGQLSGHPLCMKQYYGLFSSYRLPGRTKDTLVAQKSNVMPEPEHIIVACNNQFFVLDVVINFRRLSEGDLFTQLQKIAKMAENEEEMLPPIGLLTTDGRTEWAEARMILMKDSTNRDSLDMIERCICLVCLDSPSRVELNDTNMAFQMLHGGGYHKNGANRWYDKPMQFVVGRDGLCGTVCEHSPFDGIVMPLGSLCQWKFPLMHGALRHIQLLKSSNSPAKRAAFNKWIIPVNLMTSVSHTNRKESSKKLVRADSVSELPAPRRLRWKCSPDIQTHLASAAEKLQRCHRRLVPSYESASLRRFAEGRVDNIRSATSEALAFVRAMAGDKTAVSDSEKIQKFKDAIAAQTNYSVLAVTGMAIDNHLLGLREVAREHFKELPEIFTDETYLTSNRFILSTSQVPTTMEMFCCYGPVVPNGYGACYNPQPEHILFCISSFKECEETSSGTLAKAVEESLLAMRDLCHKCSSTAAKPAAKQGAATQLHKKDLVSLAEMKEEVTKQELRKGLCCFPVNTIPYTYVV</sequence>
<reference evidence="13 14" key="2">
    <citation type="journal article" date="2021" name="J. Hered.">
        <title>Feather Gene Expression Elucidates the Developmental Basis of Plumage Iridescence in African Starlings.</title>
        <authorList>
            <person name="Rubenstein D.R."/>
            <person name="Corvelo A."/>
            <person name="MacManes M.D."/>
            <person name="Maia R."/>
            <person name="Narzisi G."/>
            <person name="Rousaki A."/>
            <person name="Vandenabeele P."/>
            <person name="Shawkey M.D."/>
            <person name="Solomon J."/>
        </authorList>
    </citation>
    <scope>NUCLEOTIDE SEQUENCE [LARGE SCALE GENOMIC DNA]</scope>
    <source>
        <strain evidence="13">SS15</strain>
    </source>
</reference>
<keyword evidence="4 10" id="KW-0012">Acyltransferase</keyword>
<keyword evidence="14" id="KW-1185">Reference proteome</keyword>
<dbReference type="GO" id="GO:0005737">
    <property type="term" value="C:cytoplasm"/>
    <property type="evidence" value="ECO:0007669"/>
    <property type="project" value="TreeGrafter"/>
</dbReference>
<feature type="active site" description="Proton acceptor" evidence="9">
    <location>
        <position position="313"/>
    </location>
</feature>
<evidence type="ECO:0000256" key="9">
    <source>
        <dbReference type="PIRSR" id="PIRSR600542-1"/>
    </source>
</evidence>
<comment type="similarity">
    <text evidence="1 10">Belongs to the carnitine/choline acetyltransferase family.</text>
</comment>
<evidence type="ECO:0000256" key="3">
    <source>
        <dbReference type="ARBA" id="ARBA00022979"/>
    </source>
</evidence>
<dbReference type="GO" id="GO:0043005">
    <property type="term" value="C:neuron projection"/>
    <property type="evidence" value="ECO:0007669"/>
    <property type="project" value="TreeGrafter"/>
</dbReference>
<keyword evidence="3" id="KW-0530">Neurotransmitter biosynthesis</keyword>
<evidence type="ECO:0000256" key="7">
    <source>
        <dbReference type="ARBA" id="ARBA00040495"/>
    </source>
</evidence>
<proteinExistence type="inferred from homology"/>
<evidence type="ECO:0000256" key="8">
    <source>
        <dbReference type="ARBA" id="ARBA00048143"/>
    </source>
</evidence>
<reference evidence="12" key="1">
    <citation type="submission" date="2020-10" db="EMBL/GenBank/DDBJ databases">
        <title>Feather gene expression reveals the developmental basis of iridescence in African starlings.</title>
        <authorList>
            <person name="Rubenstein D.R."/>
        </authorList>
    </citation>
    <scope>NUCLEOTIDE SEQUENCE</scope>
    <source>
        <strain evidence="12">SS15</strain>
        <tissue evidence="12">Liver</tissue>
    </source>
</reference>
<evidence type="ECO:0000256" key="6">
    <source>
        <dbReference type="ARBA" id="ARBA00039091"/>
    </source>
</evidence>
<dbReference type="OrthoDB" id="240216at2759"/>
<dbReference type="FunFam" id="3.30.559.70:FF:000004">
    <property type="entry name" value="Choline O-acetyltransferase"/>
    <property type="match status" value="1"/>
</dbReference>
<evidence type="ECO:0000256" key="1">
    <source>
        <dbReference type="ARBA" id="ARBA00005232"/>
    </source>
</evidence>
<comment type="caution">
    <text evidence="12">The sequence shown here is derived from an EMBL/GenBank/DDBJ whole genome shotgun (WGS) entry which is preliminary data.</text>
</comment>
<dbReference type="GO" id="GO:0004102">
    <property type="term" value="F:choline O-acetyltransferase activity"/>
    <property type="evidence" value="ECO:0007669"/>
    <property type="project" value="UniProtKB-EC"/>
</dbReference>
<dbReference type="EC" id="2.3.1.6" evidence="6"/>
<dbReference type="EMBL" id="JADDUC020000025">
    <property type="protein sequence ID" value="KAI1231685.1"/>
    <property type="molecule type" value="Genomic_DNA"/>
</dbReference>
<dbReference type="PROSITE" id="PS00440">
    <property type="entry name" value="ACYLTRANSF_C_2"/>
    <property type="match status" value="1"/>
</dbReference>
<dbReference type="Gene3D" id="3.30.559.70">
    <property type="entry name" value="Choline/Carnitine o-acyltransferase, domain 2"/>
    <property type="match status" value="1"/>
</dbReference>
<dbReference type="EMBL" id="JADDUC010000034">
    <property type="protein sequence ID" value="KAG0122605.1"/>
    <property type="molecule type" value="Genomic_DNA"/>
</dbReference>
<comment type="function">
    <text evidence="5">Catalyzes the reversible synthesis of acetylcholine (ACh) from acetyl CoA and choline at cholinergic synapses.</text>
</comment>
<keyword evidence="2 10" id="KW-0808">Transferase</keyword>
<name>A0A835TXF1_9PASS</name>
<dbReference type="PANTHER" id="PTHR22589:SF14">
    <property type="entry name" value="CHOLINE O-ACETYLTRANSFERASE"/>
    <property type="match status" value="1"/>
</dbReference>
<dbReference type="SUPFAM" id="SSF52777">
    <property type="entry name" value="CoA-dependent acyltransferases"/>
    <property type="match status" value="2"/>
</dbReference>
<evidence type="ECO:0000256" key="4">
    <source>
        <dbReference type="ARBA" id="ARBA00023315"/>
    </source>
</evidence>
<dbReference type="Proteomes" id="UP000618051">
    <property type="component" value="Unassembled WGS sequence"/>
</dbReference>
<evidence type="ECO:0000259" key="11">
    <source>
        <dbReference type="Pfam" id="PF00755"/>
    </source>
</evidence>
<dbReference type="Pfam" id="PF00755">
    <property type="entry name" value="Carn_acyltransf"/>
    <property type="match status" value="1"/>
</dbReference>
<dbReference type="InterPro" id="IPR042231">
    <property type="entry name" value="Cho/carn_acyl_trans_2"/>
</dbReference>
<reference evidence="13" key="3">
    <citation type="submission" date="2022-01" db="EMBL/GenBank/DDBJ databases">
        <authorList>
            <person name="Rubenstein D.R."/>
        </authorList>
    </citation>
    <scope>NUCLEOTIDE SEQUENCE</scope>
    <source>
        <strain evidence="13">SS15</strain>
        <tissue evidence="13">Liver</tissue>
    </source>
</reference>
<feature type="non-terminal residue" evidence="12">
    <location>
        <position position="1"/>
    </location>
</feature>
<dbReference type="InterPro" id="IPR023213">
    <property type="entry name" value="CAT-like_dom_sf"/>
</dbReference>
<organism evidence="12">
    <name type="scientific">Lamprotornis superbus</name>
    <dbReference type="NCBI Taxonomy" id="245042"/>
    <lineage>
        <taxon>Eukaryota</taxon>
        <taxon>Metazoa</taxon>
        <taxon>Chordata</taxon>
        <taxon>Craniata</taxon>
        <taxon>Vertebrata</taxon>
        <taxon>Euteleostomi</taxon>
        <taxon>Archelosauria</taxon>
        <taxon>Archosauria</taxon>
        <taxon>Dinosauria</taxon>
        <taxon>Saurischia</taxon>
        <taxon>Theropoda</taxon>
        <taxon>Coelurosauria</taxon>
        <taxon>Aves</taxon>
        <taxon>Neognathae</taxon>
        <taxon>Neoaves</taxon>
        <taxon>Telluraves</taxon>
        <taxon>Australaves</taxon>
        <taxon>Passeriformes</taxon>
        <taxon>Sturnidae</taxon>
        <taxon>Lamprotornis</taxon>
    </lineage>
</organism>
<dbReference type="GO" id="GO:0007274">
    <property type="term" value="P:neuromuscular synaptic transmission"/>
    <property type="evidence" value="ECO:0007669"/>
    <property type="project" value="TreeGrafter"/>
</dbReference>
<dbReference type="InterPro" id="IPR000542">
    <property type="entry name" value="Carn_acyl_trans"/>
</dbReference>
<evidence type="ECO:0000313" key="13">
    <source>
        <dbReference type="EMBL" id="KAI1231685.1"/>
    </source>
</evidence>
<dbReference type="InterPro" id="IPR039551">
    <property type="entry name" value="Cho/carn_acyl_trans"/>
</dbReference>
<evidence type="ECO:0000313" key="14">
    <source>
        <dbReference type="Proteomes" id="UP000618051"/>
    </source>
</evidence>
<comment type="catalytic activity">
    <reaction evidence="8">
        <text>choline + acetyl-CoA = acetylcholine + CoA</text>
        <dbReference type="Rhea" id="RHEA:18821"/>
        <dbReference type="ChEBI" id="CHEBI:15354"/>
        <dbReference type="ChEBI" id="CHEBI:15355"/>
        <dbReference type="ChEBI" id="CHEBI:57287"/>
        <dbReference type="ChEBI" id="CHEBI:57288"/>
        <dbReference type="EC" id="2.3.1.6"/>
    </reaction>
</comment>
<protein>
    <recommendedName>
        <fullName evidence="7">Choline O-acetyltransferase</fullName>
        <ecNumber evidence="6">2.3.1.6</ecNumber>
    </recommendedName>
</protein>
<dbReference type="GO" id="GO:0008292">
    <property type="term" value="P:acetylcholine biosynthetic process"/>
    <property type="evidence" value="ECO:0007669"/>
    <property type="project" value="TreeGrafter"/>
</dbReference>
<evidence type="ECO:0000313" key="12">
    <source>
        <dbReference type="EMBL" id="KAG0122605.1"/>
    </source>
</evidence>
<evidence type="ECO:0000256" key="10">
    <source>
        <dbReference type="RuleBase" id="RU003801"/>
    </source>
</evidence>